<dbReference type="PANTHER" id="PTHR43537">
    <property type="entry name" value="TRANSCRIPTIONAL REGULATOR, GNTR FAMILY"/>
    <property type="match status" value="1"/>
</dbReference>
<dbReference type="Pfam" id="PF00392">
    <property type="entry name" value="GntR"/>
    <property type="match status" value="1"/>
</dbReference>
<dbReference type="SMART" id="SM00895">
    <property type="entry name" value="FCD"/>
    <property type="match status" value="1"/>
</dbReference>
<dbReference type="Gene3D" id="1.20.120.530">
    <property type="entry name" value="GntR ligand-binding domain-like"/>
    <property type="match status" value="1"/>
</dbReference>
<keyword evidence="1" id="KW-0805">Transcription regulation</keyword>
<proteinExistence type="predicted"/>
<dbReference type="EMBL" id="BAABEO010000011">
    <property type="protein sequence ID" value="GAA3679753.1"/>
    <property type="molecule type" value="Genomic_DNA"/>
</dbReference>
<dbReference type="Proteomes" id="UP001500752">
    <property type="component" value="Unassembled WGS sequence"/>
</dbReference>
<sequence length="294" mass="33188">MPVVEPSPLVASVASEIVKYIRGTGQATGARLVERKLGEHLKVSRSPVRLALQILEAEGVVRRADRGGYVVAQLPEQLPLAAEAADDELYHRIAADRLEGLLPDRVTENFLLRRYGMTRTELSETLRRISNEGWIDRTPGYGWEFLPMLDSLTVYRDSYRFRLVIEPAAILEPTFTLNVEALRKCREDQQRLIDGAIWKVSNAALFDSNSALHEAVMDCSNNPFFSDGLRKVDRLRRLIEYKKSLPRDRALERCREHVQLIDLLLAGHNEAAAAFMREHLTTVSAEKTAAPDAK</sequence>
<evidence type="ECO:0000256" key="3">
    <source>
        <dbReference type="ARBA" id="ARBA00023163"/>
    </source>
</evidence>
<dbReference type="SMART" id="SM00345">
    <property type="entry name" value="HTH_GNTR"/>
    <property type="match status" value="2"/>
</dbReference>
<gene>
    <name evidence="5" type="ORF">GCM10023081_17420</name>
</gene>
<dbReference type="SUPFAM" id="SSF46785">
    <property type="entry name" value="Winged helix' DNA-binding domain"/>
    <property type="match status" value="1"/>
</dbReference>
<keyword evidence="6" id="KW-1185">Reference proteome</keyword>
<evidence type="ECO:0000259" key="4">
    <source>
        <dbReference type="PROSITE" id="PS50949"/>
    </source>
</evidence>
<evidence type="ECO:0000313" key="6">
    <source>
        <dbReference type="Proteomes" id="UP001500752"/>
    </source>
</evidence>
<evidence type="ECO:0000256" key="2">
    <source>
        <dbReference type="ARBA" id="ARBA00023125"/>
    </source>
</evidence>
<feature type="domain" description="HTH gntR-type" evidence="4">
    <location>
        <begin position="7"/>
        <end position="74"/>
    </location>
</feature>
<dbReference type="Gene3D" id="1.10.10.10">
    <property type="entry name" value="Winged helix-like DNA-binding domain superfamily/Winged helix DNA-binding domain"/>
    <property type="match status" value="2"/>
</dbReference>
<evidence type="ECO:0000256" key="1">
    <source>
        <dbReference type="ARBA" id="ARBA00023015"/>
    </source>
</evidence>
<reference evidence="6" key="1">
    <citation type="journal article" date="2019" name="Int. J. Syst. Evol. Microbiol.">
        <title>The Global Catalogue of Microorganisms (GCM) 10K type strain sequencing project: providing services to taxonomists for standard genome sequencing and annotation.</title>
        <authorList>
            <consortium name="The Broad Institute Genomics Platform"/>
            <consortium name="The Broad Institute Genome Sequencing Center for Infectious Disease"/>
            <person name="Wu L."/>
            <person name="Ma J."/>
        </authorList>
    </citation>
    <scope>NUCLEOTIDE SEQUENCE [LARGE SCALE GENOMIC DNA]</scope>
    <source>
        <strain evidence="6">JCM 30742</strain>
    </source>
</reference>
<accession>A0ABP7C8B0</accession>
<dbReference type="InterPro" id="IPR036390">
    <property type="entry name" value="WH_DNA-bd_sf"/>
</dbReference>
<dbReference type="PANTHER" id="PTHR43537:SF5">
    <property type="entry name" value="UXU OPERON TRANSCRIPTIONAL REGULATOR"/>
    <property type="match status" value="1"/>
</dbReference>
<dbReference type="PROSITE" id="PS50949">
    <property type="entry name" value="HTH_GNTR"/>
    <property type="match status" value="1"/>
</dbReference>
<dbReference type="InterPro" id="IPR011711">
    <property type="entry name" value="GntR_C"/>
</dbReference>
<protein>
    <submittedName>
        <fullName evidence="5">GntR family transcriptional regulator</fullName>
    </submittedName>
</protein>
<organism evidence="5 6">
    <name type="scientific">Arthrobacter ginkgonis</name>
    <dbReference type="NCBI Taxonomy" id="1630594"/>
    <lineage>
        <taxon>Bacteria</taxon>
        <taxon>Bacillati</taxon>
        <taxon>Actinomycetota</taxon>
        <taxon>Actinomycetes</taxon>
        <taxon>Micrococcales</taxon>
        <taxon>Micrococcaceae</taxon>
        <taxon>Arthrobacter</taxon>
    </lineage>
</organism>
<dbReference type="SUPFAM" id="SSF48008">
    <property type="entry name" value="GntR ligand-binding domain-like"/>
    <property type="match status" value="1"/>
</dbReference>
<dbReference type="InterPro" id="IPR000524">
    <property type="entry name" value="Tscrpt_reg_HTH_GntR"/>
</dbReference>
<evidence type="ECO:0000313" key="5">
    <source>
        <dbReference type="EMBL" id="GAA3679753.1"/>
    </source>
</evidence>
<dbReference type="InterPro" id="IPR008920">
    <property type="entry name" value="TF_FadR/GntR_C"/>
</dbReference>
<keyword evidence="2" id="KW-0238">DNA-binding</keyword>
<dbReference type="RefSeq" id="WP_345150090.1">
    <property type="nucleotide sequence ID" value="NZ_BAABEO010000011.1"/>
</dbReference>
<keyword evidence="3" id="KW-0804">Transcription</keyword>
<dbReference type="InterPro" id="IPR036388">
    <property type="entry name" value="WH-like_DNA-bd_sf"/>
</dbReference>
<comment type="caution">
    <text evidence="5">The sequence shown here is derived from an EMBL/GenBank/DDBJ whole genome shotgun (WGS) entry which is preliminary data.</text>
</comment>
<name>A0ABP7C8B0_9MICC</name>
<dbReference type="Pfam" id="PF07729">
    <property type="entry name" value="FCD"/>
    <property type="match status" value="1"/>
</dbReference>